<dbReference type="Pfam" id="PF03544">
    <property type="entry name" value="TonB_C"/>
    <property type="match status" value="1"/>
</dbReference>
<gene>
    <name evidence="13" type="ORF">ACFPFW_00920</name>
</gene>
<keyword evidence="14" id="KW-1185">Reference proteome</keyword>
<feature type="transmembrane region" description="Helical" evidence="11">
    <location>
        <begin position="28"/>
        <end position="50"/>
    </location>
</feature>
<keyword evidence="9 11" id="KW-0472">Membrane</keyword>
<keyword evidence="6 11" id="KW-0812">Transmembrane</keyword>
<dbReference type="NCBIfam" id="TIGR01352">
    <property type="entry name" value="tonB_Cterm"/>
    <property type="match status" value="1"/>
</dbReference>
<dbReference type="EMBL" id="JBHSJF010000001">
    <property type="protein sequence ID" value="MFC5066573.1"/>
    <property type="molecule type" value="Genomic_DNA"/>
</dbReference>
<keyword evidence="3" id="KW-0813">Transport</keyword>
<dbReference type="InterPro" id="IPR051045">
    <property type="entry name" value="TonB-dependent_transducer"/>
</dbReference>
<dbReference type="SUPFAM" id="SSF74653">
    <property type="entry name" value="TolA/TonB C-terminal domain"/>
    <property type="match status" value="1"/>
</dbReference>
<dbReference type="PANTHER" id="PTHR33446">
    <property type="entry name" value="PROTEIN TONB-RELATED"/>
    <property type="match status" value="1"/>
</dbReference>
<keyword evidence="4" id="KW-1003">Cell membrane</keyword>
<comment type="caution">
    <text evidence="13">The sequence shown here is derived from an EMBL/GenBank/DDBJ whole genome shotgun (WGS) entry which is preliminary data.</text>
</comment>
<dbReference type="PANTHER" id="PTHR33446:SF13">
    <property type="entry name" value="TONB PROTEIN"/>
    <property type="match status" value="1"/>
</dbReference>
<dbReference type="Proteomes" id="UP001595796">
    <property type="component" value="Unassembled WGS sequence"/>
</dbReference>
<feature type="domain" description="TonB C-terminal" evidence="12">
    <location>
        <begin position="216"/>
        <end position="303"/>
    </location>
</feature>
<evidence type="ECO:0000256" key="7">
    <source>
        <dbReference type="ARBA" id="ARBA00022927"/>
    </source>
</evidence>
<comment type="similarity">
    <text evidence="2">Belongs to the TonB family.</text>
</comment>
<evidence type="ECO:0000256" key="2">
    <source>
        <dbReference type="ARBA" id="ARBA00006555"/>
    </source>
</evidence>
<evidence type="ECO:0000313" key="14">
    <source>
        <dbReference type="Proteomes" id="UP001595796"/>
    </source>
</evidence>
<evidence type="ECO:0000256" key="8">
    <source>
        <dbReference type="ARBA" id="ARBA00022989"/>
    </source>
</evidence>
<dbReference type="InterPro" id="IPR006260">
    <property type="entry name" value="TonB/TolA_C"/>
</dbReference>
<proteinExistence type="inferred from homology"/>
<evidence type="ECO:0000256" key="4">
    <source>
        <dbReference type="ARBA" id="ARBA00022475"/>
    </source>
</evidence>
<keyword evidence="5" id="KW-0997">Cell inner membrane</keyword>
<evidence type="ECO:0000256" key="1">
    <source>
        <dbReference type="ARBA" id="ARBA00004383"/>
    </source>
</evidence>
<evidence type="ECO:0000256" key="11">
    <source>
        <dbReference type="SAM" id="Phobius"/>
    </source>
</evidence>
<feature type="compositionally biased region" description="Acidic residues" evidence="10">
    <location>
        <begin position="97"/>
        <end position="106"/>
    </location>
</feature>
<evidence type="ECO:0000259" key="12">
    <source>
        <dbReference type="PROSITE" id="PS52015"/>
    </source>
</evidence>
<name>A0ABV9YYN6_9HYPH</name>
<dbReference type="InterPro" id="IPR037682">
    <property type="entry name" value="TonB_C"/>
</dbReference>
<sequence>MQPLDHQPIRAATLQAIQDAADAADRRVAIVGLVAALALHASLGIGFLNWEPEEQIAPPGDMMITIDLSPAALATASQNAGESAESAPEVATPPEKVEEETTEETPPEPTPPEPEKVDEPPPEPLPPEPTPPEPTPPEPLPPEPTPNPATVETPPVEAPKVESAPVIVAPPKAAPPKKAVQKPKKKTPPPQAATQAGATSTQRSDIAGSGASASPTEIARYTGRVRAAIERNKRSPAGSPSGSVNLSFTVTASGAVTGLRVSGSSGSAVLDNAARQAVAGANIPPIPESLPRSFSIGVAIRFQ</sequence>
<comment type="subcellular location">
    <subcellularLocation>
        <location evidence="1">Cell inner membrane</location>
        <topology evidence="1">Single-pass membrane protein</topology>
        <orientation evidence="1">Periplasmic side</orientation>
    </subcellularLocation>
</comment>
<reference evidence="14" key="1">
    <citation type="journal article" date="2019" name="Int. J. Syst. Evol. Microbiol.">
        <title>The Global Catalogue of Microorganisms (GCM) 10K type strain sequencing project: providing services to taxonomists for standard genome sequencing and annotation.</title>
        <authorList>
            <consortium name="The Broad Institute Genomics Platform"/>
            <consortium name="The Broad Institute Genome Sequencing Center for Infectious Disease"/>
            <person name="Wu L."/>
            <person name="Ma J."/>
        </authorList>
    </citation>
    <scope>NUCLEOTIDE SEQUENCE [LARGE SCALE GENOMIC DNA]</scope>
    <source>
        <strain evidence="14">CGMCC 1.16444</strain>
    </source>
</reference>
<dbReference type="Gene3D" id="3.30.1150.10">
    <property type="match status" value="1"/>
</dbReference>
<evidence type="ECO:0000256" key="10">
    <source>
        <dbReference type="SAM" id="MobiDB-lite"/>
    </source>
</evidence>
<dbReference type="PROSITE" id="PS52015">
    <property type="entry name" value="TONB_CTD"/>
    <property type="match status" value="1"/>
</dbReference>
<keyword evidence="8 11" id="KW-1133">Transmembrane helix</keyword>
<evidence type="ECO:0000256" key="5">
    <source>
        <dbReference type="ARBA" id="ARBA00022519"/>
    </source>
</evidence>
<keyword evidence="7" id="KW-0653">Protein transport</keyword>
<dbReference type="RefSeq" id="WP_162799564.1">
    <property type="nucleotide sequence ID" value="NZ_JBHSJF010000001.1"/>
</dbReference>
<evidence type="ECO:0000256" key="9">
    <source>
        <dbReference type="ARBA" id="ARBA00023136"/>
    </source>
</evidence>
<evidence type="ECO:0000313" key="13">
    <source>
        <dbReference type="EMBL" id="MFC5066573.1"/>
    </source>
</evidence>
<accession>A0ABV9YYN6</accession>
<feature type="compositionally biased region" description="Pro residues" evidence="10">
    <location>
        <begin position="122"/>
        <end position="147"/>
    </location>
</feature>
<feature type="region of interest" description="Disordered" evidence="10">
    <location>
        <begin position="75"/>
        <end position="244"/>
    </location>
</feature>
<evidence type="ECO:0000256" key="6">
    <source>
        <dbReference type="ARBA" id="ARBA00022692"/>
    </source>
</evidence>
<protein>
    <submittedName>
        <fullName evidence="13">Energy transducer TonB</fullName>
    </submittedName>
</protein>
<organism evidence="13 14">
    <name type="scientific">Flaviflagellibacter deserti</name>
    <dbReference type="NCBI Taxonomy" id="2267266"/>
    <lineage>
        <taxon>Bacteria</taxon>
        <taxon>Pseudomonadati</taxon>
        <taxon>Pseudomonadota</taxon>
        <taxon>Alphaproteobacteria</taxon>
        <taxon>Hyphomicrobiales</taxon>
        <taxon>Flaviflagellibacter</taxon>
    </lineage>
</organism>
<evidence type="ECO:0000256" key="3">
    <source>
        <dbReference type="ARBA" id="ARBA00022448"/>
    </source>
</evidence>